<reference evidence="2" key="1">
    <citation type="submission" date="2023-10" db="EMBL/GenBank/DDBJ databases">
        <title>Genome assembly of Pristionchus species.</title>
        <authorList>
            <person name="Yoshida K."/>
            <person name="Sommer R.J."/>
        </authorList>
    </citation>
    <scope>NUCLEOTIDE SEQUENCE</scope>
    <source>
        <strain evidence="2">RS5133</strain>
    </source>
</reference>
<keyword evidence="3" id="KW-1185">Reference proteome</keyword>
<evidence type="ECO:0000313" key="2">
    <source>
        <dbReference type="EMBL" id="GMT14860.1"/>
    </source>
</evidence>
<dbReference type="AlphaFoldDB" id="A0AAV5V8J6"/>
<evidence type="ECO:0000256" key="1">
    <source>
        <dbReference type="SAM" id="Phobius"/>
    </source>
</evidence>
<organism evidence="2 3">
    <name type="scientific">Pristionchus fissidentatus</name>
    <dbReference type="NCBI Taxonomy" id="1538716"/>
    <lineage>
        <taxon>Eukaryota</taxon>
        <taxon>Metazoa</taxon>
        <taxon>Ecdysozoa</taxon>
        <taxon>Nematoda</taxon>
        <taxon>Chromadorea</taxon>
        <taxon>Rhabditida</taxon>
        <taxon>Rhabditina</taxon>
        <taxon>Diplogasteromorpha</taxon>
        <taxon>Diplogasteroidea</taxon>
        <taxon>Neodiplogasteridae</taxon>
        <taxon>Pristionchus</taxon>
    </lineage>
</organism>
<evidence type="ECO:0000313" key="3">
    <source>
        <dbReference type="Proteomes" id="UP001432322"/>
    </source>
</evidence>
<dbReference type="Proteomes" id="UP001432322">
    <property type="component" value="Unassembled WGS sequence"/>
</dbReference>
<keyword evidence="1" id="KW-1133">Transmembrane helix</keyword>
<name>A0AAV5V8J6_9BILA</name>
<comment type="caution">
    <text evidence="2">The sequence shown here is derived from an EMBL/GenBank/DDBJ whole genome shotgun (WGS) entry which is preliminary data.</text>
</comment>
<protein>
    <submittedName>
        <fullName evidence="2">Uncharacterized protein</fullName>
    </submittedName>
</protein>
<accession>A0AAV5V8J6</accession>
<proteinExistence type="predicted"/>
<gene>
    <name evidence="2" type="ORF">PFISCL1PPCAC_6157</name>
</gene>
<dbReference type="EMBL" id="BTSY01000002">
    <property type="protein sequence ID" value="GMT14860.1"/>
    <property type="molecule type" value="Genomic_DNA"/>
</dbReference>
<keyword evidence="1" id="KW-0812">Transmembrane</keyword>
<feature type="transmembrane region" description="Helical" evidence="1">
    <location>
        <begin position="12"/>
        <end position="30"/>
    </location>
</feature>
<keyword evidence="1" id="KW-0472">Membrane</keyword>
<sequence length="74" mass="8757">FESLERHYNEIGVIFCVSLWWMCGLGICLCRCLRSDFCQQCYTEHVLTKAHELRLTQVYVQDLSLIEIPDKKCK</sequence>
<feature type="non-terminal residue" evidence="2">
    <location>
        <position position="1"/>
    </location>
</feature>